<dbReference type="SUPFAM" id="SSF140931">
    <property type="entry name" value="Fic-like"/>
    <property type="match status" value="1"/>
</dbReference>
<dbReference type="Gene3D" id="1.10.3290.10">
    <property type="entry name" value="Fido-like domain"/>
    <property type="match status" value="1"/>
</dbReference>
<comment type="caution">
    <text evidence="9">The sequence shown here is derived from an EMBL/GenBank/DDBJ whole genome shotgun (WGS) entry which is preliminary data.</text>
</comment>
<dbReference type="Proteomes" id="UP001501442">
    <property type="component" value="Unassembled WGS sequence"/>
</dbReference>
<evidence type="ECO:0000313" key="9">
    <source>
        <dbReference type="EMBL" id="GAA4625588.1"/>
    </source>
</evidence>
<dbReference type="InterPro" id="IPR003812">
    <property type="entry name" value="Fido"/>
</dbReference>
<keyword evidence="10" id="KW-1185">Reference proteome</keyword>
<dbReference type="PANTHER" id="PTHR39560">
    <property type="entry name" value="PROTEIN ADENYLYLTRANSFERASE FIC-RELATED"/>
    <property type="match status" value="1"/>
</dbReference>
<keyword evidence="1" id="KW-0808">Transferase</keyword>
<dbReference type="EMBL" id="BAABHK010000003">
    <property type="protein sequence ID" value="GAA4625588.1"/>
    <property type="molecule type" value="Genomic_DNA"/>
</dbReference>
<keyword evidence="2" id="KW-0548">Nucleotidyltransferase</keyword>
<name>A0ABP8UA37_9ACTN</name>
<dbReference type="EC" id="2.7.7.108" evidence="5"/>
<accession>A0ABP8UA37</accession>
<dbReference type="InterPro" id="IPR036597">
    <property type="entry name" value="Fido-like_dom_sf"/>
</dbReference>
<dbReference type="RefSeq" id="WP_345431400.1">
    <property type="nucleotide sequence ID" value="NZ_BAABHK010000003.1"/>
</dbReference>
<comment type="catalytic activity">
    <reaction evidence="7">
        <text>L-tyrosyl-[protein] + ATP = O-(5'-adenylyl)-L-tyrosyl-[protein] + diphosphate</text>
        <dbReference type="Rhea" id="RHEA:54288"/>
        <dbReference type="Rhea" id="RHEA-COMP:10136"/>
        <dbReference type="Rhea" id="RHEA-COMP:13846"/>
        <dbReference type="ChEBI" id="CHEBI:30616"/>
        <dbReference type="ChEBI" id="CHEBI:33019"/>
        <dbReference type="ChEBI" id="CHEBI:46858"/>
        <dbReference type="ChEBI" id="CHEBI:83624"/>
        <dbReference type="EC" id="2.7.7.108"/>
    </reaction>
</comment>
<comment type="catalytic activity">
    <reaction evidence="6">
        <text>L-threonyl-[protein] + ATP = 3-O-(5'-adenylyl)-L-threonyl-[protein] + diphosphate</text>
        <dbReference type="Rhea" id="RHEA:54292"/>
        <dbReference type="Rhea" id="RHEA-COMP:11060"/>
        <dbReference type="Rhea" id="RHEA-COMP:13847"/>
        <dbReference type="ChEBI" id="CHEBI:30013"/>
        <dbReference type="ChEBI" id="CHEBI:30616"/>
        <dbReference type="ChEBI" id="CHEBI:33019"/>
        <dbReference type="ChEBI" id="CHEBI:138113"/>
        <dbReference type="EC" id="2.7.7.108"/>
    </reaction>
</comment>
<dbReference type="PROSITE" id="PS51459">
    <property type="entry name" value="FIDO"/>
    <property type="match status" value="1"/>
</dbReference>
<proteinExistence type="predicted"/>
<evidence type="ECO:0000259" key="8">
    <source>
        <dbReference type="PROSITE" id="PS51459"/>
    </source>
</evidence>
<evidence type="ECO:0000313" key="10">
    <source>
        <dbReference type="Proteomes" id="UP001501442"/>
    </source>
</evidence>
<reference evidence="10" key="1">
    <citation type="journal article" date="2019" name="Int. J. Syst. Evol. Microbiol.">
        <title>The Global Catalogue of Microorganisms (GCM) 10K type strain sequencing project: providing services to taxonomists for standard genome sequencing and annotation.</title>
        <authorList>
            <consortium name="The Broad Institute Genomics Platform"/>
            <consortium name="The Broad Institute Genome Sequencing Center for Infectious Disease"/>
            <person name="Wu L."/>
            <person name="Ma J."/>
        </authorList>
    </citation>
    <scope>NUCLEOTIDE SEQUENCE [LARGE SCALE GENOMIC DNA]</scope>
    <source>
        <strain evidence="10">JCM 17939</strain>
    </source>
</reference>
<organism evidence="9 10">
    <name type="scientific">Actinoallomurus vinaceus</name>
    <dbReference type="NCBI Taxonomy" id="1080074"/>
    <lineage>
        <taxon>Bacteria</taxon>
        <taxon>Bacillati</taxon>
        <taxon>Actinomycetota</taxon>
        <taxon>Actinomycetes</taxon>
        <taxon>Streptosporangiales</taxon>
        <taxon>Thermomonosporaceae</taxon>
        <taxon>Actinoallomurus</taxon>
    </lineage>
</organism>
<evidence type="ECO:0000256" key="7">
    <source>
        <dbReference type="ARBA" id="ARBA00048696"/>
    </source>
</evidence>
<dbReference type="PANTHER" id="PTHR39560:SF1">
    <property type="entry name" value="PROTEIN ADENYLYLTRANSFERASE FIC-RELATED"/>
    <property type="match status" value="1"/>
</dbReference>
<evidence type="ECO:0000256" key="5">
    <source>
        <dbReference type="ARBA" id="ARBA00034531"/>
    </source>
</evidence>
<evidence type="ECO:0000256" key="3">
    <source>
        <dbReference type="ARBA" id="ARBA00022741"/>
    </source>
</evidence>
<gene>
    <name evidence="9" type="ORF">GCM10023196_030350</name>
</gene>
<evidence type="ECO:0000256" key="4">
    <source>
        <dbReference type="ARBA" id="ARBA00022840"/>
    </source>
</evidence>
<protein>
    <recommendedName>
        <fullName evidence="5">protein adenylyltransferase</fullName>
        <ecNumber evidence="5">2.7.7.108</ecNumber>
    </recommendedName>
</protein>
<keyword evidence="3" id="KW-0547">Nucleotide-binding</keyword>
<sequence>MSNDPYTETATGVLINKLGIKDPDVLSRAEADLTYLMLARLESKSMSGNYDLAHLRSFHKTIFGDIYPWAGELRTVVIAKGHAFCLPQFIESAARELFLGLARERHLRGLHRNEFVGSLAFYLGEINAIHPFRDGNGRTQRAFLGQLARDAGFVINWRRLDPERNIEASVAIMRGDAEPMRTMLDELVEPA</sequence>
<evidence type="ECO:0000256" key="1">
    <source>
        <dbReference type="ARBA" id="ARBA00022679"/>
    </source>
</evidence>
<feature type="domain" description="Fido" evidence="8">
    <location>
        <begin position="50"/>
        <end position="191"/>
    </location>
</feature>
<dbReference type="Pfam" id="PF02661">
    <property type="entry name" value="Fic"/>
    <property type="match status" value="1"/>
</dbReference>
<evidence type="ECO:0000256" key="2">
    <source>
        <dbReference type="ARBA" id="ARBA00022695"/>
    </source>
</evidence>
<evidence type="ECO:0000256" key="6">
    <source>
        <dbReference type="ARBA" id="ARBA00047939"/>
    </source>
</evidence>
<keyword evidence="4" id="KW-0067">ATP-binding</keyword>